<keyword evidence="3 10" id="KW-0808">Transferase</keyword>
<dbReference type="RefSeq" id="WP_255038747.1">
    <property type="nucleotide sequence ID" value="NZ_RJUF01000180.1"/>
</dbReference>
<dbReference type="EC" id="2.7.7.7" evidence="1"/>
<keyword evidence="5" id="KW-0235">DNA replication</keyword>
<dbReference type="Pfam" id="PF06144">
    <property type="entry name" value="DNA_pol3_delta"/>
    <property type="match status" value="1"/>
</dbReference>
<dbReference type="NCBIfam" id="TIGR01128">
    <property type="entry name" value="holA"/>
    <property type="match status" value="1"/>
</dbReference>
<evidence type="ECO:0000256" key="1">
    <source>
        <dbReference type="ARBA" id="ARBA00012417"/>
    </source>
</evidence>
<evidence type="ECO:0000256" key="8">
    <source>
        <dbReference type="ARBA" id="ARBA00049244"/>
    </source>
</evidence>
<evidence type="ECO:0000256" key="6">
    <source>
        <dbReference type="ARBA" id="ARBA00022932"/>
    </source>
</evidence>
<dbReference type="InterPro" id="IPR005790">
    <property type="entry name" value="DNA_polIII_delta"/>
</dbReference>
<dbReference type="GO" id="GO:0009360">
    <property type="term" value="C:DNA polymerase III complex"/>
    <property type="evidence" value="ECO:0007669"/>
    <property type="project" value="InterPro"/>
</dbReference>
<comment type="catalytic activity">
    <reaction evidence="8">
        <text>DNA(n) + a 2'-deoxyribonucleoside 5'-triphosphate = DNA(n+1) + diphosphate</text>
        <dbReference type="Rhea" id="RHEA:22508"/>
        <dbReference type="Rhea" id="RHEA-COMP:17339"/>
        <dbReference type="Rhea" id="RHEA-COMP:17340"/>
        <dbReference type="ChEBI" id="CHEBI:33019"/>
        <dbReference type="ChEBI" id="CHEBI:61560"/>
        <dbReference type="ChEBI" id="CHEBI:173112"/>
        <dbReference type="EC" id="2.7.7.7"/>
    </reaction>
</comment>
<reference evidence="10 11" key="1">
    <citation type="submission" date="2018-11" db="EMBL/GenBank/DDBJ databases">
        <title>Novel bacteria species description.</title>
        <authorList>
            <person name="Han J.-H."/>
        </authorList>
    </citation>
    <scope>NUCLEOTIDE SEQUENCE [LARGE SCALE GENOMIC DNA]</scope>
    <source>
        <strain evidence="10 11">KCTC23259</strain>
    </source>
</reference>
<dbReference type="Gene3D" id="1.20.272.10">
    <property type="match status" value="1"/>
</dbReference>
<name>A0AAE3H8D0_9BACT</name>
<accession>A0AAE3H8D0</accession>
<dbReference type="InterPro" id="IPR010372">
    <property type="entry name" value="DNA_pol3_delta_N"/>
</dbReference>
<keyword evidence="6" id="KW-0239">DNA-directed DNA polymerase</keyword>
<evidence type="ECO:0000256" key="4">
    <source>
        <dbReference type="ARBA" id="ARBA00022695"/>
    </source>
</evidence>
<evidence type="ECO:0000313" key="11">
    <source>
        <dbReference type="Proteomes" id="UP001204144"/>
    </source>
</evidence>
<dbReference type="CDD" id="cd18138">
    <property type="entry name" value="HLD_clamp_pol_III_delta"/>
    <property type="match status" value="1"/>
</dbReference>
<evidence type="ECO:0000259" key="9">
    <source>
        <dbReference type="Pfam" id="PF06144"/>
    </source>
</evidence>
<dbReference type="EMBL" id="RJUF01000180">
    <property type="protein sequence ID" value="MCP9765060.1"/>
    <property type="molecule type" value="Genomic_DNA"/>
</dbReference>
<sequence length="339" mass="38662">MANNYQQIIDKLDGKSLKPVYLLHGTEPFYVDQFVQKILEIAIPDFEKGFNEYVLYGKDITTGDILNYARKFPMMAERQLVLIKEAHMISDLSNKDNQTLIENYVNNPLSSTILVLSFGKAQDERKSWVKAFAKHGQNLNFKKMYDYEIPDFIISHCASLNLKISPKAVQLLSEHIGNNLQAIHNEIDKLKVNLKPDEAIDATTIEKYVGISKDYNVFELQKALTEKNVKKSFQIVKYFGDNTKDHPITPNIIILYNFFSKVLLLHGLKNQSDADLARNMGVNAYFLKDYKKAASLYPIGQLMKVIHALRIADQKSKGVESGSISEGDIYKDLIFNILN</sequence>
<comment type="caution">
    <text evidence="10">The sequence shown here is derived from an EMBL/GenBank/DDBJ whole genome shotgun (WGS) entry which is preliminary data.</text>
</comment>
<evidence type="ECO:0000313" key="10">
    <source>
        <dbReference type="EMBL" id="MCP9765060.1"/>
    </source>
</evidence>
<dbReference type="GO" id="GO:0003677">
    <property type="term" value="F:DNA binding"/>
    <property type="evidence" value="ECO:0007669"/>
    <property type="project" value="InterPro"/>
</dbReference>
<dbReference type="Gene3D" id="1.10.8.60">
    <property type="match status" value="1"/>
</dbReference>
<dbReference type="InterPro" id="IPR008921">
    <property type="entry name" value="DNA_pol3_clamp-load_cplx_C"/>
</dbReference>
<evidence type="ECO:0000256" key="2">
    <source>
        <dbReference type="ARBA" id="ARBA00017703"/>
    </source>
</evidence>
<dbReference type="Proteomes" id="UP001204144">
    <property type="component" value="Unassembled WGS sequence"/>
</dbReference>
<evidence type="ECO:0000256" key="7">
    <source>
        <dbReference type="ARBA" id="ARBA00034754"/>
    </source>
</evidence>
<dbReference type="Gene3D" id="3.40.50.300">
    <property type="entry name" value="P-loop containing nucleotide triphosphate hydrolases"/>
    <property type="match status" value="1"/>
</dbReference>
<keyword evidence="4 10" id="KW-0548">Nucleotidyltransferase</keyword>
<dbReference type="SUPFAM" id="SSF52540">
    <property type="entry name" value="P-loop containing nucleoside triphosphate hydrolases"/>
    <property type="match status" value="1"/>
</dbReference>
<dbReference type="SUPFAM" id="SSF48019">
    <property type="entry name" value="post-AAA+ oligomerization domain-like"/>
    <property type="match status" value="1"/>
</dbReference>
<organism evidence="10 11">
    <name type="scientific">Lacihabitans soyangensis</name>
    <dbReference type="NCBI Taxonomy" id="869394"/>
    <lineage>
        <taxon>Bacteria</taxon>
        <taxon>Pseudomonadati</taxon>
        <taxon>Bacteroidota</taxon>
        <taxon>Cytophagia</taxon>
        <taxon>Cytophagales</taxon>
        <taxon>Leadbetterellaceae</taxon>
        <taxon>Lacihabitans</taxon>
    </lineage>
</organism>
<keyword evidence="11" id="KW-1185">Reference proteome</keyword>
<protein>
    <recommendedName>
        <fullName evidence="2">DNA polymerase III subunit delta</fullName>
        <ecNumber evidence="1">2.7.7.7</ecNumber>
    </recommendedName>
</protein>
<dbReference type="AlphaFoldDB" id="A0AAE3H8D0"/>
<proteinExistence type="inferred from homology"/>
<evidence type="ECO:0000256" key="5">
    <source>
        <dbReference type="ARBA" id="ARBA00022705"/>
    </source>
</evidence>
<comment type="similarity">
    <text evidence="7">Belongs to the DNA polymerase HolA subunit family.</text>
</comment>
<dbReference type="InterPro" id="IPR027417">
    <property type="entry name" value="P-loop_NTPase"/>
</dbReference>
<gene>
    <name evidence="10" type="primary">holA</name>
    <name evidence="10" type="ORF">EGI31_19170</name>
</gene>
<dbReference type="PANTHER" id="PTHR34388">
    <property type="entry name" value="DNA POLYMERASE III SUBUNIT DELTA"/>
    <property type="match status" value="1"/>
</dbReference>
<dbReference type="GO" id="GO:0006261">
    <property type="term" value="P:DNA-templated DNA replication"/>
    <property type="evidence" value="ECO:0007669"/>
    <property type="project" value="TreeGrafter"/>
</dbReference>
<evidence type="ECO:0000256" key="3">
    <source>
        <dbReference type="ARBA" id="ARBA00022679"/>
    </source>
</evidence>
<feature type="domain" description="DNA polymerase III delta N-terminal" evidence="9">
    <location>
        <begin position="21"/>
        <end position="140"/>
    </location>
</feature>
<dbReference type="GO" id="GO:0003887">
    <property type="term" value="F:DNA-directed DNA polymerase activity"/>
    <property type="evidence" value="ECO:0007669"/>
    <property type="project" value="UniProtKB-KW"/>
</dbReference>
<dbReference type="PANTHER" id="PTHR34388:SF1">
    <property type="entry name" value="DNA POLYMERASE III SUBUNIT DELTA"/>
    <property type="match status" value="1"/>
</dbReference>